<protein>
    <submittedName>
        <fullName evidence="1">Uncharacterized protein</fullName>
    </submittedName>
</protein>
<sequence>MFCKGIWSYICKMNNALHLYSQHRSSSVSILTMRRLMKKVSALY</sequence>
<dbReference type="EMBL" id="GBRH01250182">
    <property type="protein sequence ID" value="JAD47713.1"/>
    <property type="molecule type" value="Transcribed_RNA"/>
</dbReference>
<organism evidence="1">
    <name type="scientific">Arundo donax</name>
    <name type="common">Giant reed</name>
    <name type="synonym">Donax arundinaceus</name>
    <dbReference type="NCBI Taxonomy" id="35708"/>
    <lineage>
        <taxon>Eukaryota</taxon>
        <taxon>Viridiplantae</taxon>
        <taxon>Streptophyta</taxon>
        <taxon>Embryophyta</taxon>
        <taxon>Tracheophyta</taxon>
        <taxon>Spermatophyta</taxon>
        <taxon>Magnoliopsida</taxon>
        <taxon>Liliopsida</taxon>
        <taxon>Poales</taxon>
        <taxon>Poaceae</taxon>
        <taxon>PACMAD clade</taxon>
        <taxon>Arundinoideae</taxon>
        <taxon>Arundineae</taxon>
        <taxon>Arundo</taxon>
    </lineage>
</organism>
<accession>A0A0A9ACS5</accession>
<dbReference type="AlphaFoldDB" id="A0A0A9ACS5"/>
<proteinExistence type="predicted"/>
<name>A0A0A9ACS5_ARUDO</name>
<reference evidence="1" key="1">
    <citation type="submission" date="2014-09" db="EMBL/GenBank/DDBJ databases">
        <authorList>
            <person name="Magalhaes I.L.F."/>
            <person name="Oliveira U."/>
            <person name="Santos F.R."/>
            <person name="Vidigal T.H.D.A."/>
            <person name="Brescovit A.D."/>
            <person name="Santos A.J."/>
        </authorList>
    </citation>
    <scope>NUCLEOTIDE SEQUENCE</scope>
    <source>
        <tissue evidence="1">Shoot tissue taken approximately 20 cm above the soil surface</tissue>
    </source>
</reference>
<reference evidence="1" key="2">
    <citation type="journal article" date="2015" name="Data Brief">
        <title>Shoot transcriptome of the giant reed, Arundo donax.</title>
        <authorList>
            <person name="Barrero R.A."/>
            <person name="Guerrero F.D."/>
            <person name="Moolhuijzen P."/>
            <person name="Goolsby J.A."/>
            <person name="Tidwell J."/>
            <person name="Bellgard S.E."/>
            <person name="Bellgard M.I."/>
        </authorList>
    </citation>
    <scope>NUCLEOTIDE SEQUENCE</scope>
    <source>
        <tissue evidence="1">Shoot tissue taken approximately 20 cm above the soil surface</tissue>
    </source>
</reference>
<evidence type="ECO:0000313" key="1">
    <source>
        <dbReference type="EMBL" id="JAD47713.1"/>
    </source>
</evidence>